<keyword evidence="3" id="KW-1185">Reference proteome</keyword>
<dbReference type="Pfam" id="PF00149">
    <property type="entry name" value="Metallophos"/>
    <property type="match status" value="1"/>
</dbReference>
<dbReference type="InterPro" id="IPR004843">
    <property type="entry name" value="Calcineurin-like_PHP"/>
</dbReference>
<dbReference type="InterPro" id="IPR029052">
    <property type="entry name" value="Metallo-depent_PP-like"/>
</dbReference>
<dbReference type="InterPro" id="IPR050126">
    <property type="entry name" value="Ap4A_hydrolase"/>
</dbReference>
<dbReference type="GO" id="GO:0005737">
    <property type="term" value="C:cytoplasm"/>
    <property type="evidence" value="ECO:0007669"/>
    <property type="project" value="TreeGrafter"/>
</dbReference>
<dbReference type="GO" id="GO:0004722">
    <property type="term" value="F:protein serine/threonine phosphatase activity"/>
    <property type="evidence" value="ECO:0007669"/>
    <property type="project" value="UniProtKB-EC"/>
</dbReference>
<name>A0A7W8U5Y8_9HYPH</name>
<sequence length="258" mass="28399">MIRSILDFLRGGAGTTATAQRQKLFFEGGPDHIYAVGDVHGCDDLLGRLEDLIFEDCRRREGTKWLIMLGDYVDRGPKSASVIDRLIAKPRADIKRFCLAGNHEDVMLDFLRNPSRDHQWLDFGGRETLYSYGLHKLPASRPALKNLLQSRIPDEHVAFLESLPSMLSIPGFCFVHAGLRDGVPLAEQSDADLLWLRPSASGKAVATNGIVTIHGHTPVARVEVGQGRVNVDTGAFMSGILSAVRLSRRSAPEIIQCS</sequence>
<comment type="caution">
    <text evidence="2">The sequence shown here is derived from an EMBL/GenBank/DDBJ whole genome shotgun (WGS) entry which is preliminary data.</text>
</comment>
<dbReference type="RefSeq" id="WP_018323661.1">
    <property type="nucleotide sequence ID" value="NZ_JACHBK010000001.1"/>
</dbReference>
<dbReference type="AlphaFoldDB" id="A0A7W8U5Y8"/>
<evidence type="ECO:0000313" key="3">
    <source>
        <dbReference type="Proteomes" id="UP000585507"/>
    </source>
</evidence>
<keyword evidence="2" id="KW-0378">Hydrolase</keyword>
<feature type="domain" description="Calcineurin-like phosphoesterase" evidence="1">
    <location>
        <begin position="33"/>
        <end position="220"/>
    </location>
</feature>
<protein>
    <submittedName>
        <fullName evidence="2">Serine/threonine protein phosphatase 1</fullName>
        <ecNumber evidence="2">3.1.3.16</ecNumber>
    </submittedName>
</protein>
<evidence type="ECO:0000313" key="2">
    <source>
        <dbReference type="EMBL" id="MBB5533393.1"/>
    </source>
</evidence>
<dbReference type="EMBL" id="JACHBK010000001">
    <property type="protein sequence ID" value="MBB5533393.1"/>
    <property type="molecule type" value="Genomic_DNA"/>
</dbReference>
<dbReference type="GO" id="GO:0008803">
    <property type="term" value="F:bis(5'-nucleosyl)-tetraphosphatase (symmetrical) activity"/>
    <property type="evidence" value="ECO:0007669"/>
    <property type="project" value="TreeGrafter"/>
</dbReference>
<dbReference type="EC" id="3.1.3.16" evidence="2"/>
<dbReference type="SUPFAM" id="SSF56300">
    <property type="entry name" value="Metallo-dependent phosphatases"/>
    <property type="match status" value="1"/>
</dbReference>
<organism evidence="2 3">
    <name type="scientific">Rhizobium giardinii</name>
    <dbReference type="NCBI Taxonomy" id="56731"/>
    <lineage>
        <taxon>Bacteria</taxon>
        <taxon>Pseudomonadati</taxon>
        <taxon>Pseudomonadota</taxon>
        <taxon>Alphaproteobacteria</taxon>
        <taxon>Hyphomicrobiales</taxon>
        <taxon>Rhizobiaceae</taxon>
        <taxon>Rhizobium/Agrobacterium group</taxon>
        <taxon>Rhizobium</taxon>
    </lineage>
</organism>
<dbReference type="PANTHER" id="PTHR42850">
    <property type="entry name" value="METALLOPHOSPHOESTERASE"/>
    <property type="match status" value="1"/>
</dbReference>
<dbReference type="PANTHER" id="PTHR42850:SF4">
    <property type="entry name" value="ZINC-DEPENDENT ENDOPOLYPHOSPHATASE"/>
    <property type="match status" value="1"/>
</dbReference>
<reference evidence="2 3" key="1">
    <citation type="submission" date="2020-08" db="EMBL/GenBank/DDBJ databases">
        <title>Genomic Encyclopedia of Type Strains, Phase IV (KMG-V): Genome sequencing to study the core and pangenomes of soil and plant-associated prokaryotes.</title>
        <authorList>
            <person name="Whitman W."/>
        </authorList>
    </citation>
    <scope>NUCLEOTIDE SEQUENCE [LARGE SCALE GENOMIC DNA]</scope>
    <source>
        <strain evidence="2 3">SEMIA 4084</strain>
    </source>
</reference>
<accession>A0A7W8U5Y8</accession>
<proteinExistence type="predicted"/>
<gene>
    <name evidence="2" type="ORF">GGD55_000054</name>
</gene>
<dbReference type="GO" id="GO:0110154">
    <property type="term" value="P:RNA decapping"/>
    <property type="evidence" value="ECO:0007669"/>
    <property type="project" value="TreeGrafter"/>
</dbReference>
<dbReference type="CDD" id="cd00144">
    <property type="entry name" value="MPP_PPP_family"/>
    <property type="match status" value="1"/>
</dbReference>
<evidence type="ECO:0000259" key="1">
    <source>
        <dbReference type="Pfam" id="PF00149"/>
    </source>
</evidence>
<dbReference type="Proteomes" id="UP000585507">
    <property type="component" value="Unassembled WGS sequence"/>
</dbReference>
<dbReference type="Gene3D" id="3.60.21.10">
    <property type="match status" value="1"/>
</dbReference>